<dbReference type="AlphaFoldDB" id="X1GW25"/>
<sequence length="420" mass="48123">TFTASDNYDDVRFVIEGKVEKTENPVVIIAENLTRFLMGVRNISISYSGNQGTLLPGFMPHAEYVGMNQYNGQLAPGWLFIMGYQDRDFAEKAVRNGWLTTDTLLNTPFVLTHTDNLNIRSTIEPINGLRIDLTANRRFSRNENAYYIANRYGNFPDSTRNIMTTGNFSMSTIIWGTAFEKIKSSNQYKSENFNRFKEYTKVISRRLADKRENIDNSYIPGDDEYKDGYEITSQEVLIPAFLAAYSGRDPEKISLTPFPSIWGIMPNWRITYDGLSKLNFVQKYLRSLTINHAYRSSFNIGTYSTNLLYLAGDDGLNHIRDVQNNFIASHEVATATINEQFSPLINVDFNFRNSFTTRLELKKTRTLALSLSNNQITEVKSDEFTLGLGYRFDEVQLIIRLGGSERELKKILHLSKKLSF</sequence>
<dbReference type="EMBL" id="BARU01006185">
    <property type="protein sequence ID" value="GAH45829.1"/>
    <property type="molecule type" value="Genomic_DNA"/>
</dbReference>
<feature type="non-terminal residue" evidence="1">
    <location>
        <position position="1"/>
    </location>
</feature>
<organism evidence="1">
    <name type="scientific">marine sediment metagenome</name>
    <dbReference type="NCBI Taxonomy" id="412755"/>
    <lineage>
        <taxon>unclassified sequences</taxon>
        <taxon>metagenomes</taxon>
        <taxon>ecological metagenomes</taxon>
    </lineage>
</organism>
<evidence type="ECO:0000313" key="1">
    <source>
        <dbReference type="EMBL" id="GAH45829.1"/>
    </source>
</evidence>
<dbReference type="InterPro" id="IPR026377">
    <property type="entry name" value="Cell_surface_SprA"/>
</dbReference>
<proteinExistence type="predicted"/>
<reference evidence="1" key="1">
    <citation type="journal article" date="2014" name="Front. Microbiol.">
        <title>High frequency of phylogenetically diverse reductive dehalogenase-homologous genes in deep subseafloor sedimentary metagenomes.</title>
        <authorList>
            <person name="Kawai M."/>
            <person name="Futagami T."/>
            <person name="Toyoda A."/>
            <person name="Takaki Y."/>
            <person name="Nishi S."/>
            <person name="Hori S."/>
            <person name="Arai W."/>
            <person name="Tsubouchi T."/>
            <person name="Morono Y."/>
            <person name="Uchiyama I."/>
            <person name="Ito T."/>
            <person name="Fujiyama A."/>
            <person name="Inagaki F."/>
            <person name="Takami H."/>
        </authorList>
    </citation>
    <scope>NUCLEOTIDE SEQUENCE</scope>
    <source>
        <strain evidence="1">Expedition CK06-06</strain>
    </source>
</reference>
<comment type="caution">
    <text evidence="1">The sequence shown here is derived from an EMBL/GenBank/DDBJ whole genome shotgun (WGS) entry which is preliminary data.</text>
</comment>
<dbReference type="NCBIfam" id="TIGR04189">
    <property type="entry name" value="surface_SprA"/>
    <property type="match status" value="1"/>
</dbReference>
<protein>
    <submittedName>
        <fullName evidence="1">Uncharacterized protein</fullName>
    </submittedName>
</protein>
<name>X1GW25_9ZZZZ</name>
<accession>X1GW25</accession>
<gene>
    <name evidence="1" type="ORF">S03H2_12140</name>
</gene>